<evidence type="ECO:0000256" key="1">
    <source>
        <dbReference type="ARBA" id="ARBA00023015"/>
    </source>
</evidence>
<organism evidence="4 5">
    <name type="scientific">Sinomicrobium oceani</name>
    <dbReference type="NCBI Taxonomy" id="1150368"/>
    <lineage>
        <taxon>Bacteria</taxon>
        <taxon>Pseudomonadati</taxon>
        <taxon>Bacteroidota</taxon>
        <taxon>Flavobacteriia</taxon>
        <taxon>Flavobacteriales</taxon>
        <taxon>Flavobacteriaceae</taxon>
        <taxon>Sinomicrobium</taxon>
    </lineage>
</organism>
<evidence type="ECO:0000259" key="3">
    <source>
        <dbReference type="PROSITE" id="PS01124"/>
    </source>
</evidence>
<dbReference type="PROSITE" id="PS01124">
    <property type="entry name" value="HTH_ARAC_FAMILY_2"/>
    <property type="match status" value="1"/>
</dbReference>
<dbReference type="GO" id="GO:0043565">
    <property type="term" value="F:sequence-specific DNA binding"/>
    <property type="evidence" value="ECO:0007669"/>
    <property type="project" value="InterPro"/>
</dbReference>
<reference evidence="4 5" key="1">
    <citation type="submission" date="2016-11" db="EMBL/GenBank/DDBJ databases">
        <authorList>
            <person name="Jaros S."/>
            <person name="Januszkiewicz K."/>
            <person name="Wedrychowicz H."/>
        </authorList>
    </citation>
    <scope>NUCLEOTIDE SEQUENCE [LARGE SCALE GENOMIC DNA]</scope>
    <source>
        <strain evidence="4 5">CGMCC 1.12145</strain>
    </source>
</reference>
<dbReference type="InterPro" id="IPR018060">
    <property type="entry name" value="HTH_AraC"/>
</dbReference>
<accession>A0A1K1RST6</accession>
<feature type="domain" description="HTH araC/xylS-type" evidence="3">
    <location>
        <begin position="207"/>
        <end position="259"/>
    </location>
</feature>
<name>A0A1K1RST6_9FLAO</name>
<dbReference type="RefSeq" id="WP_072319176.1">
    <property type="nucleotide sequence ID" value="NZ_FPJE01000033.1"/>
</dbReference>
<protein>
    <recommendedName>
        <fullName evidence="3">HTH araC/xylS-type domain-containing protein</fullName>
    </recommendedName>
</protein>
<dbReference type="Proteomes" id="UP000182248">
    <property type="component" value="Unassembled WGS sequence"/>
</dbReference>
<dbReference type="GO" id="GO:0003700">
    <property type="term" value="F:DNA-binding transcription factor activity"/>
    <property type="evidence" value="ECO:0007669"/>
    <property type="project" value="InterPro"/>
</dbReference>
<dbReference type="AlphaFoldDB" id="A0A1K1RST6"/>
<proteinExistence type="predicted"/>
<dbReference type="OrthoDB" id="112032at2"/>
<keyword evidence="1" id="KW-0805">Transcription regulation</keyword>
<dbReference type="InterPro" id="IPR009057">
    <property type="entry name" value="Homeodomain-like_sf"/>
</dbReference>
<evidence type="ECO:0000313" key="5">
    <source>
        <dbReference type="Proteomes" id="UP000182248"/>
    </source>
</evidence>
<dbReference type="Gene3D" id="1.10.10.60">
    <property type="entry name" value="Homeodomain-like"/>
    <property type="match status" value="1"/>
</dbReference>
<evidence type="ECO:0000256" key="2">
    <source>
        <dbReference type="ARBA" id="ARBA00023163"/>
    </source>
</evidence>
<dbReference type="SUPFAM" id="SSF46689">
    <property type="entry name" value="Homeodomain-like"/>
    <property type="match status" value="1"/>
</dbReference>
<sequence>MHPTDKHIECISYLIDERVSCDLSYGMGYPNRSVAYNDIAMYFHSAAGQAESFLTEHGLNEAPCFLTRLEFVLDQDYGITTANDMALRLLQIEQADLPGLSFEKLLTSSSVHTWEITRKYMIQNNIFPFAAGLTFYIKNHTGYPAYCHFRIRSEQEYPTEYTARNFKPYFIEEFIVQRTPPGKIYEKRDEIISPANYSPDSEKEKIREIIDYIEGHLDEDLPSTDRIAKKFGINREKLRRIFKRFFKVPMYEFYMHKRLKMERTDKVSHLKRIKVSSVNEVFKIDSFLV</sequence>
<evidence type="ECO:0000313" key="4">
    <source>
        <dbReference type="EMBL" id="SFW74885.1"/>
    </source>
</evidence>
<dbReference type="EMBL" id="FPJE01000033">
    <property type="protein sequence ID" value="SFW74885.1"/>
    <property type="molecule type" value="Genomic_DNA"/>
</dbReference>
<keyword evidence="5" id="KW-1185">Reference proteome</keyword>
<keyword evidence="2" id="KW-0804">Transcription</keyword>
<gene>
    <name evidence="4" type="ORF">SAMN02927921_03943</name>
</gene>